<comment type="subcellular location">
    <subcellularLocation>
        <location evidence="1">Cell membrane</location>
        <topology evidence="1">Multi-pass membrane protein</topology>
    </subcellularLocation>
</comment>
<gene>
    <name evidence="8" type="ORF">GM51_19745</name>
</gene>
<name>A0A094PUX1_9ZZZZ</name>
<feature type="domain" description="VTT" evidence="7">
    <location>
        <begin position="34"/>
        <end position="164"/>
    </location>
</feature>
<evidence type="ECO:0000256" key="1">
    <source>
        <dbReference type="ARBA" id="ARBA00004651"/>
    </source>
</evidence>
<dbReference type="PANTHER" id="PTHR42709">
    <property type="entry name" value="ALKALINE PHOSPHATASE LIKE PROTEIN"/>
    <property type="match status" value="1"/>
</dbReference>
<feature type="transmembrane region" description="Helical" evidence="6">
    <location>
        <begin position="54"/>
        <end position="80"/>
    </location>
</feature>
<dbReference type="InterPro" id="IPR051311">
    <property type="entry name" value="DedA_domain"/>
</dbReference>
<dbReference type="PANTHER" id="PTHR42709:SF6">
    <property type="entry name" value="UNDECAPRENYL PHOSPHATE TRANSPORTER A"/>
    <property type="match status" value="1"/>
</dbReference>
<accession>A0A094PUX1</accession>
<keyword evidence="4 6" id="KW-1133">Transmembrane helix</keyword>
<evidence type="ECO:0000256" key="6">
    <source>
        <dbReference type="SAM" id="Phobius"/>
    </source>
</evidence>
<protein>
    <submittedName>
        <fullName evidence="8">Alkaline phosphatase</fullName>
    </submittedName>
</protein>
<keyword evidence="3 6" id="KW-0812">Transmembrane</keyword>
<keyword evidence="2" id="KW-1003">Cell membrane</keyword>
<evidence type="ECO:0000259" key="7">
    <source>
        <dbReference type="Pfam" id="PF09335"/>
    </source>
</evidence>
<feature type="transmembrane region" description="Helical" evidence="6">
    <location>
        <begin position="12"/>
        <end position="34"/>
    </location>
</feature>
<keyword evidence="5 6" id="KW-0472">Membrane</keyword>
<proteinExistence type="predicted"/>
<evidence type="ECO:0000313" key="8">
    <source>
        <dbReference type="EMBL" id="KGA13459.1"/>
    </source>
</evidence>
<feature type="transmembrane region" description="Helical" evidence="6">
    <location>
        <begin position="144"/>
        <end position="167"/>
    </location>
</feature>
<sequence length="206" mass="22773">MLSSLATWVQDVIEQLGYLGVALLVVLENIFPPIPSEIVLPFAGFVAQQGSESVVLMILAATVGSVIGALIMYWIAAVIGDERLHAFTRRFGKWVQIREADLTRAEEWFDRHAMSAVLVGRCVPLIRSVVSIPAGFRRMKLIPYIAYTFLGSLVWNIALVGAGAVLGENWERVEPVVATFQWIVIVVILAGLARVAYVVVQRRRTL</sequence>
<evidence type="ECO:0000256" key="4">
    <source>
        <dbReference type="ARBA" id="ARBA00022989"/>
    </source>
</evidence>
<evidence type="ECO:0000256" key="2">
    <source>
        <dbReference type="ARBA" id="ARBA00022475"/>
    </source>
</evidence>
<dbReference type="InterPro" id="IPR032816">
    <property type="entry name" value="VTT_dom"/>
</dbReference>
<dbReference type="GO" id="GO:0005886">
    <property type="term" value="C:plasma membrane"/>
    <property type="evidence" value="ECO:0007669"/>
    <property type="project" value="UniProtKB-SubCell"/>
</dbReference>
<dbReference type="AlphaFoldDB" id="A0A094PUX1"/>
<comment type="caution">
    <text evidence="8">The sequence shown here is derived from an EMBL/GenBank/DDBJ whole genome shotgun (WGS) entry which is preliminary data.</text>
</comment>
<dbReference type="Pfam" id="PF09335">
    <property type="entry name" value="VTT_dom"/>
    <property type="match status" value="1"/>
</dbReference>
<reference evidence="8" key="1">
    <citation type="submission" date="2014-06" db="EMBL/GenBank/DDBJ databases">
        <title>Key roles for freshwater Actinobacteria revealed by deep metagenomic sequencing.</title>
        <authorList>
            <person name="Ghai R."/>
            <person name="Mizuno C.M."/>
            <person name="Picazo A."/>
            <person name="Camacho A."/>
            <person name="Rodriguez-Valera F."/>
        </authorList>
    </citation>
    <scope>NUCLEOTIDE SEQUENCE</scope>
</reference>
<evidence type="ECO:0000256" key="3">
    <source>
        <dbReference type="ARBA" id="ARBA00022692"/>
    </source>
</evidence>
<dbReference type="EMBL" id="JNSL01000186">
    <property type="protein sequence ID" value="KGA13459.1"/>
    <property type="molecule type" value="Genomic_DNA"/>
</dbReference>
<organism evidence="8">
    <name type="scientific">freshwater metagenome</name>
    <dbReference type="NCBI Taxonomy" id="449393"/>
    <lineage>
        <taxon>unclassified sequences</taxon>
        <taxon>metagenomes</taxon>
        <taxon>ecological metagenomes</taxon>
    </lineage>
</organism>
<evidence type="ECO:0000256" key="5">
    <source>
        <dbReference type="ARBA" id="ARBA00023136"/>
    </source>
</evidence>
<feature type="transmembrane region" description="Helical" evidence="6">
    <location>
        <begin position="179"/>
        <end position="200"/>
    </location>
</feature>